<gene>
    <name evidence="1" type="ORF">Ahy_A06g028905</name>
</gene>
<comment type="caution">
    <text evidence="1">The sequence shown here is derived from an EMBL/GenBank/DDBJ whole genome shotgun (WGS) entry which is preliminary data.</text>
</comment>
<dbReference type="Proteomes" id="UP000289738">
    <property type="component" value="Chromosome A06"/>
</dbReference>
<organism evidence="1 2">
    <name type="scientific">Arachis hypogaea</name>
    <name type="common">Peanut</name>
    <dbReference type="NCBI Taxonomy" id="3818"/>
    <lineage>
        <taxon>Eukaryota</taxon>
        <taxon>Viridiplantae</taxon>
        <taxon>Streptophyta</taxon>
        <taxon>Embryophyta</taxon>
        <taxon>Tracheophyta</taxon>
        <taxon>Spermatophyta</taxon>
        <taxon>Magnoliopsida</taxon>
        <taxon>eudicotyledons</taxon>
        <taxon>Gunneridae</taxon>
        <taxon>Pentapetalae</taxon>
        <taxon>rosids</taxon>
        <taxon>fabids</taxon>
        <taxon>Fabales</taxon>
        <taxon>Fabaceae</taxon>
        <taxon>Papilionoideae</taxon>
        <taxon>50 kb inversion clade</taxon>
        <taxon>dalbergioids sensu lato</taxon>
        <taxon>Dalbergieae</taxon>
        <taxon>Pterocarpus clade</taxon>
        <taxon>Arachis</taxon>
    </lineage>
</organism>
<keyword evidence="2" id="KW-1185">Reference proteome</keyword>
<dbReference type="AlphaFoldDB" id="A0A445CRU6"/>
<accession>A0A445CRU6</accession>
<proteinExistence type="predicted"/>
<protein>
    <submittedName>
        <fullName evidence="1">Uncharacterized protein</fullName>
    </submittedName>
</protein>
<sequence length="155" mass="17432">MQRQAFRVSSMKHNELLPNILISSPSPNILTDADTYFESFSTRSSAEQRNDRTKHRRTGFANKLATRVRGDCNIVDDAGNVSSTGDIVRVWRYLDLRFGRRGLGGVWVGRVGLKFNPHPTRSAPNPTSSGSGWQPYPIGLDRIGYPRKINHRIGH</sequence>
<dbReference type="EMBL" id="SDMP01000006">
    <property type="protein sequence ID" value="RYR53689.1"/>
    <property type="molecule type" value="Genomic_DNA"/>
</dbReference>
<evidence type="ECO:0000313" key="2">
    <source>
        <dbReference type="Proteomes" id="UP000289738"/>
    </source>
</evidence>
<name>A0A445CRU6_ARAHY</name>
<evidence type="ECO:0000313" key="1">
    <source>
        <dbReference type="EMBL" id="RYR53689.1"/>
    </source>
</evidence>
<reference evidence="1 2" key="1">
    <citation type="submission" date="2019-01" db="EMBL/GenBank/DDBJ databases">
        <title>Sequencing of cultivated peanut Arachis hypogaea provides insights into genome evolution and oil improvement.</title>
        <authorList>
            <person name="Chen X."/>
        </authorList>
    </citation>
    <scope>NUCLEOTIDE SEQUENCE [LARGE SCALE GENOMIC DNA]</scope>
    <source>
        <strain evidence="2">cv. Fuhuasheng</strain>
        <tissue evidence="1">Leaves</tissue>
    </source>
</reference>